<dbReference type="EMBL" id="JADBEC010000001">
    <property type="protein sequence ID" value="MBE1506409.1"/>
    <property type="molecule type" value="Genomic_DNA"/>
</dbReference>
<evidence type="ECO:0000313" key="3">
    <source>
        <dbReference type="Proteomes" id="UP000620262"/>
    </source>
</evidence>
<name>A0ABR9IT97_RHIVS</name>
<proteinExistence type="predicted"/>
<accession>A0ABR9IT97</accession>
<comment type="caution">
    <text evidence="2">The sequence shown here is derived from an EMBL/GenBank/DDBJ whole genome shotgun (WGS) entry which is preliminary data.</text>
</comment>
<dbReference type="SUPFAM" id="SSF160631">
    <property type="entry name" value="SMI1/KNR4-like"/>
    <property type="match status" value="1"/>
</dbReference>
<dbReference type="Pfam" id="PF09346">
    <property type="entry name" value="SMI1_KNR4"/>
    <property type="match status" value="1"/>
</dbReference>
<evidence type="ECO:0000313" key="2">
    <source>
        <dbReference type="EMBL" id="MBE1506409.1"/>
    </source>
</evidence>
<keyword evidence="3" id="KW-1185">Reference proteome</keyword>
<dbReference type="InterPro" id="IPR037883">
    <property type="entry name" value="Knr4/Smi1-like_sf"/>
</dbReference>
<organism evidence="2 3">
    <name type="scientific">Rhizobium viscosum</name>
    <name type="common">Arthrobacter viscosus</name>
    <dbReference type="NCBI Taxonomy" id="1673"/>
    <lineage>
        <taxon>Bacteria</taxon>
        <taxon>Pseudomonadati</taxon>
        <taxon>Pseudomonadota</taxon>
        <taxon>Alphaproteobacteria</taxon>
        <taxon>Hyphomicrobiales</taxon>
        <taxon>Rhizobiaceae</taxon>
        <taxon>Rhizobium/Agrobacterium group</taxon>
        <taxon>Rhizobium</taxon>
    </lineage>
</organism>
<dbReference type="Proteomes" id="UP000620262">
    <property type="component" value="Unassembled WGS sequence"/>
</dbReference>
<evidence type="ECO:0000259" key="1">
    <source>
        <dbReference type="Pfam" id="PF09346"/>
    </source>
</evidence>
<reference evidence="2 3" key="1">
    <citation type="submission" date="2020-10" db="EMBL/GenBank/DDBJ databases">
        <title>Sequencing the genomes of 1000 actinobacteria strains.</title>
        <authorList>
            <person name="Klenk H.-P."/>
        </authorList>
    </citation>
    <scope>NUCLEOTIDE SEQUENCE [LARGE SCALE GENOMIC DNA]</scope>
    <source>
        <strain evidence="2 3">DSM 7307</strain>
    </source>
</reference>
<protein>
    <recommendedName>
        <fullName evidence="1">Knr4/Smi1-like domain-containing protein</fullName>
    </recommendedName>
</protein>
<dbReference type="Gene3D" id="3.40.1580.10">
    <property type="entry name" value="SMI1/KNR4-like"/>
    <property type="match status" value="1"/>
</dbReference>
<gene>
    <name evidence="2" type="ORF">H4W29_003590</name>
</gene>
<dbReference type="InterPro" id="IPR018958">
    <property type="entry name" value="Knr4/Smi1-like_dom"/>
</dbReference>
<sequence length="196" mass="21751">MSNDNTIPFRRPDALARFAKSPLVAARYGGAEEARLSAFETEHEVSLSDGYRDFLMRENGLDYHIPHTTIATLPAEAQRDAFVLSDINTLFGIGNGHPYFDLEELAPAMDFHDYGFTPFAHVVGLGGDFSTLVEITEGKHTGAIMYTDGELFHGMRSDGIAGKSTDEAIDYFIESGYYYPIATNLSDLFEKYARLT</sequence>
<dbReference type="RefSeq" id="WP_192730114.1">
    <property type="nucleotide sequence ID" value="NZ_BAAAVL010000013.1"/>
</dbReference>
<feature type="domain" description="Knr4/Smi1-like" evidence="1">
    <location>
        <begin position="30"/>
        <end position="190"/>
    </location>
</feature>